<organism evidence="8 9">
    <name type="scientific">Cyclopterus lumpus</name>
    <name type="common">Lumpsucker</name>
    <dbReference type="NCBI Taxonomy" id="8103"/>
    <lineage>
        <taxon>Eukaryota</taxon>
        <taxon>Metazoa</taxon>
        <taxon>Chordata</taxon>
        <taxon>Craniata</taxon>
        <taxon>Vertebrata</taxon>
        <taxon>Euteleostomi</taxon>
        <taxon>Actinopterygii</taxon>
        <taxon>Neopterygii</taxon>
        <taxon>Teleostei</taxon>
        <taxon>Neoteleostei</taxon>
        <taxon>Acanthomorphata</taxon>
        <taxon>Eupercaria</taxon>
        <taxon>Perciformes</taxon>
        <taxon>Cottioidei</taxon>
        <taxon>Cottales</taxon>
        <taxon>Cyclopteridae</taxon>
        <taxon>Cyclopterus</taxon>
    </lineage>
</organism>
<protein>
    <submittedName>
        <fullName evidence="8">Lymphoid-restricted membrane protein</fullName>
    </submittedName>
</protein>
<accession>A0A8C3AXH2</accession>
<sequence>REVCLQGSAGVLCLSGTVCPAVSAKIEKNVFQAEFQRLALGFKCDMFTLEKRLRLEERSRDLAEENVRREVSSCQGLLQALTPLCEDDNQSMEIIQRLQKNLDILIQSMARVSSRSEMLGAIHQESRIGKAVEVMIQHVENLRRMYTKEHAELLELREALMQNERSFGSQTERGRVVTGAVNFKPESSTRRVSIAAIPRSGGANMHFDVVRTMHALQFSQQVCFLHS</sequence>
<keyword evidence="4" id="KW-0812">Transmembrane</keyword>
<evidence type="ECO:0000256" key="5">
    <source>
        <dbReference type="ARBA" id="ARBA00022989"/>
    </source>
</evidence>
<name>A0A8C3AXH2_CYCLU</name>
<evidence type="ECO:0000313" key="8">
    <source>
        <dbReference type="Ensembl" id="ENSCLMP00005047364.1"/>
    </source>
</evidence>
<evidence type="ECO:0000256" key="1">
    <source>
        <dbReference type="ARBA" id="ARBA00004167"/>
    </source>
</evidence>
<evidence type="ECO:0000256" key="2">
    <source>
        <dbReference type="ARBA" id="ARBA00004496"/>
    </source>
</evidence>
<evidence type="ECO:0000256" key="4">
    <source>
        <dbReference type="ARBA" id="ARBA00022692"/>
    </source>
</evidence>
<keyword evidence="5" id="KW-1133">Transmembrane helix</keyword>
<evidence type="ECO:0000313" key="9">
    <source>
        <dbReference type="Proteomes" id="UP000694565"/>
    </source>
</evidence>
<keyword evidence="6" id="KW-0175">Coiled coil</keyword>
<dbReference type="PANTHER" id="PTHR15352">
    <property type="entry name" value="LYMPHOID-RESTRICTED MEMBRANE PROTEIN, JAW1"/>
    <property type="match status" value="1"/>
</dbReference>
<dbReference type="GO" id="GO:0005789">
    <property type="term" value="C:endoplasmic reticulum membrane"/>
    <property type="evidence" value="ECO:0007669"/>
    <property type="project" value="TreeGrafter"/>
</dbReference>
<reference evidence="8" key="1">
    <citation type="submission" date="2025-08" db="UniProtKB">
        <authorList>
            <consortium name="Ensembl"/>
        </authorList>
    </citation>
    <scope>IDENTIFICATION</scope>
</reference>
<dbReference type="InterPro" id="IPR008677">
    <property type="entry name" value="MRVI1"/>
</dbReference>
<evidence type="ECO:0000256" key="7">
    <source>
        <dbReference type="ARBA" id="ARBA00023136"/>
    </source>
</evidence>
<dbReference type="Proteomes" id="UP000694565">
    <property type="component" value="Unplaced"/>
</dbReference>
<keyword evidence="7" id="KW-0472">Membrane</keyword>
<evidence type="ECO:0000256" key="3">
    <source>
        <dbReference type="ARBA" id="ARBA00022490"/>
    </source>
</evidence>
<dbReference type="Pfam" id="PF05781">
    <property type="entry name" value="MRVI1"/>
    <property type="match status" value="1"/>
</dbReference>
<evidence type="ECO:0000256" key="6">
    <source>
        <dbReference type="ARBA" id="ARBA00023054"/>
    </source>
</evidence>
<keyword evidence="3" id="KW-0963">Cytoplasm</keyword>
<proteinExistence type="predicted"/>
<comment type="subcellular location">
    <subcellularLocation>
        <location evidence="2">Cytoplasm</location>
    </subcellularLocation>
    <subcellularLocation>
        <location evidence="1">Membrane</location>
        <topology evidence="1">Single-pass membrane protein</topology>
    </subcellularLocation>
</comment>
<keyword evidence="9" id="KW-1185">Reference proteome</keyword>
<dbReference type="PANTHER" id="PTHR15352:SF3">
    <property type="entry name" value="INOSITOL 1,4,5-TRIPHOSPHATE RECEPTOR ASSOCIATED 2"/>
    <property type="match status" value="1"/>
</dbReference>
<dbReference type="AlphaFoldDB" id="A0A8C3AXH2"/>
<dbReference type="Ensembl" id="ENSCLMT00005048987.1">
    <property type="protein sequence ID" value="ENSCLMP00005047364.1"/>
    <property type="gene ID" value="ENSCLMG00005021723.1"/>
</dbReference>
<dbReference type="GeneTree" id="ENSGT00530000063722"/>
<reference evidence="8" key="2">
    <citation type="submission" date="2025-09" db="UniProtKB">
        <authorList>
            <consortium name="Ensembl"/>
        </authorList>
    </citation>
    <scope>IDENTIFICATION</scope>
</reference>